<dbReference type="Proteomes" id="UP000005237">
    <property type="component" value="Unassembled WGS sequence"/>
</dbReference>
<sequence>MVPSEIVFMNLACPTWSRAFQAPPVGFFVSSFIRKFFGSLRVFVMIAGLVSHRLSDKGRHTSYPTDEVHAYYYWCSTSILSVMYRQT</sequence>
<reference evidence="2" key="1">
    <citation type="submission" date="2010-08" db="EMBL/GenBank/DDBJ databases">
        <authorList>
            <consortium name="Caenorhabditis japonica Sequencing Consortium"/>
            <person name="Wilson R.K."/>
        </authorList>
    </citation>
    <scope>NUCLEOTIDE SEQUENCE [LARGE SCALE GENOMIC DNA]</scope>
    <source>
        <strain evidence="2">DF5081</strain>
    </source>
</reference>
<dbReference type="EnsemblMetazoa" id="CJA39923.1">
    <property type="protein sequence ID" value="CJA39923.1"/>
    <property type="gene ID" value="WBGene00215771"/>
</dbReference>
<evidence type="ECO:0000313" key="1">
    <source>
        <dbReference type="EnsemblMetazoa" id="CJA39923.1"/>
    </source>
</evidence>
<protein>
    <submittedName>
        <fullName evidence="1">Uncharacterized protein</fullName>
    </submittedName>
</protein>
<organism evidence="1 2">
    <name type="scientific">Caenorhabditis japonica</name>
    <dbReference type="NCBI Taxonomy" id="281687"/>
    <lineage>
        <taxon>Eukaryota</taxon>
        <taxon>Metazoa</taxon>
        <taxon>Ecdysozoa</taxon>
        <taxon>Nematoda</taxon>
        <taxon>Chromadorea</taxon>
        <taxon>Rhabditida</taxon>
        <taxon>Rhabditina</taxon>
        <taxon>Rhabditomorpha</taxon>
        <taxon>Rhabditoidea</taxon>
        <taxon>Rhabditidae</taxon>
        <taxon>Peloderinae</taxon>
        <taxon>Caenorhabditis</taxon>
    </lineage>
</organism>
<proteinExistence type="predicted"/>
<evidence type="ECO:0000313" key="2">
    <source>
        <dbReference type="Proteomes" id="UP000005237"/>
    </source>
</evidence>
<name>A0A8R1ET76_CAEJA</name>
<keyword evidence="2" id="KW-1185">Reference proteome</keyword>
<reference evidence="1" key="2">
    <citation type="submission" date="2022-06" db="UniProtKB">
        <authorList>
            <consortium name="EnsemblMetazoa"/>
        </authorList>
    </citation>
    <scope>IDENTIFICATION</scope>
    <source>
        <strain evidence="1">DF5081</strain>
    </source>
</reference>
<dbReference type="AlphaFoldDB" id="A0A8R1ET76"/>
<accession>A0A8R1ET76</accession>